<reference evidence="1 2" key="1">
    <citation type="submission" date="2022-12" db="EMBL/GenBank/DDBJ databases">
        <authorList>
            <person name="Muema E."/>
        </authorList>
    </citation>
    <scope>NUCLEOTIDE SEQUENCE [LARGE SCALE GENOMIC DNA]</scope>
    <source>
        <strain evidence="2">1326</strain>
    </source>
</reference>
<evidence type="ECO:0000313" key="1">
    <source>
        <dbReference type="EMBL" id="MEI9409890.1"/>
    </source>
</evidence>
<gene>
    <name evidence="1" type="ORF">O7A60_14045</name>
</gene>
<name>A0ABU8KWS8_9HYPH</name>
<comment type="caution">
    <text evidence="1">The sequence shown here is derived from an EMBL/GenBank/DDBJ whole genome shotgun (WGS) entry which is preliminary data.</text>
</comment>
<accession>A0ABU8KWS8</accession>
<organism evidence="1 2">
    <name type="scientific">Mesorhizobium salmacidum</name>
    <dbReference type="NCBI Taxonomy" id="3015171"/>
    <lineage>
        <taxon>Bacteria</taxon>
        <taxon>Pseudomonadati</taxon>
        <taxon>Pseudomonadota</taxon>
        <taxon>Alphaproteobacteria</taxon>
        <taxon>Hyphomicrobiales</taxon>
        <taxon>Phyllobacteriaceae</taxon>
        <taxon>Mesorhizobium</taxon>
    </lineage>
</organism>
<keyword evidence="2" id="KW-1185">Reference proteome</keyword>
<dbReference type="EMBL" id="JAPYKS010000009">
    <property type="protein sequence ID" value="MEI9409890.1"/>
    <property type="molecule type" value="Genomic_DNA"/>
</dbReference>
<protein>
    <submittedName>
        <fullName evidence="1">Uncharacterized protein</fullName>
    </submittedName>
</protein>
<sequence length="161" mass="18224">MGEGEMEPNWYSAWRDEAIEQLESKNSRLEKEFRIGHWSRYDLKNGSLLFSQDGATKVITGIQLAGSTNAKAQNWLWAWANLNLPDSLLRDARLVRSFGEKNNIRELTQPYVIDAENELEVLGWELTAVMVRICDALGAYRSPQGEGGALFYVLKSVNWAG</sequence>
<dbReference type="RefSeq" id="WP_337106821.1">
    <property type="nucleotide sequence ID" value="NZ_JAPYKS010000009.1"/>
</dbReference>
<dbReference type="Pfam" id="PF21813">
    <property type="entry name" value="DUF6882"/>
    <property type="match status" value="1"/>
</dbReference>
<proteinExistence type="predicted"/>
<dbReference type="InterPro" id="IPR049249">
    <property type="entry name" value="DUF6882"/>
</dbReference>
<dbReference type="Proteomes" id="UP001387293">
    <property type="component" value="Unassembled WGS sequence"/>
</dbReference>
<evidence type="ECO:0000313" key="2">
    <source>
        <dbReference type="Proteomes" id="UP001387293"/>
    </source>
</evidence>